<accession>A0A2C5ZGV1</accession>
<dbReference type="PANTHER" id="PTHR46228">
    <property type="entry name" value="KELCH DOMAIN-CONTAINING PROTEIN"/>
    <property type="match status" value="1"/>
</dbReference>
<feature type="compositionally biased region" description="Basic and acidic residues" evidence="3">
    <location>
        <begin position="729"/>
        <end position="743"/>
    </location>
</feature>
<dbReference type="Proteomes" id="UP000226431">
    <property type="component" value="Unassembled WGS sequence"/>
</dbReference>
<dbReference type="AlphaFoldDB" id="A0A2C5ZGV1"/>
<evidence type="ECO:0008006" key="8">
    <source>
        <dbReference type="Google" id="ProtNLM"/>
    </source>
</evidence>
<feature type="signal peptide" evidence="5">
    <location>
        <begin position="1"/>
        <end position="19"/>
    </location>
</feature>
<keyword evidence="4" id="KW-0472">Membrane</keyword>
<feature type="compositionally biased region" description="Polar residues" evidence="3">
    <location>
        <begin position="710"/>
        <end position="725"/>
    </location>
</feature>
<feature type="compositionally biased region" description="Low complexity" evidence="3">
    <location>
        <begin position="582"/>
        <end position="601"/>
    </location>
</feature>
<proteinExistence type="predicted"/>
<organism evidence="6 7">
    <name type="scientific">Ophiocordyceps camponoti-rufipedis</name>
    <dbReference type="NCBI Taxonomy" id="2004952"/>
    <lineage>
        <taxon>Eukaryota</taxon>
        <taxon>Fungi</taxon>
        <taxon>Dikarya</taxon>
        <taxon>Ascomycota</taxon>
        <taxon>Pezizomycotina</taxon>
        <taxon>Sordariomycetes</taxon>
        <taxon>Hypocreomycetidae</taxon>
        <taxon>Hypocreales</taxon>
        <taxon>Ophiocordycipitaceae</taxon>
        <taxon>Ophiocordyceps</taxon>
    </lineage>
</organism>
<dbReference type="PANTHER" id="PTHR46228:SF2">
    <property type="entry name" value="KELCH REPEAT PROTEIN (AFU_ORTHOLOGUE AFUA_4G14350)"/>
    <property type="match status" value="1"/>
</dbReference>
<feature type="transmembrane region" description="Helical" evidence="4">
    <location>
        <begin position="516"/>
        <end position="540"/>
    </location>
</feature>
<evidence type="ECO:0000256" key="2">
    <source>
        <dbReference type="ARBA" id="ARBA00022737"/>
    </source>
</evidence>
<dbReference type="EMBL" id="NJES01000072">
    <property type="protein sequence ID" value="PHH78654.1"/>
    <property type="molecule type" value="Genomic_DNA"/>
</dbReference>
<sequence>MRPHGSLFVGAALAGRTAAQLGGWQDNQINTTICYWKQPRAALIRDTVYLDGGEIWWSPGLASGSLGPPTNQGNFQGTILTFNLSHPITETTNTTALLLTHPLRKAHGVSSSPNALDGGMLANDAEFFLYGGALLRNDVLYQQPAPDAVLAYQAFKYGVEKPLLPEGFRDARLDSGVSRYLAYGAAVSAPSENKAWYFSGLSSPSRGPILSNPSLNGSTRAMNVSNTLVTLDMSVQLGEKWSNVTLPSNVKGRSNAEVVWVPVGKQGILVVLGGVTYPEWASDIHKSDDEAASTRESPAFMRNIDIYDVATGRWYQQPTTGGPGSRARGCAVVAPAADRSSFNIYYYGGFDGIHPQSPFHDDVWVLSLPSFTWTLINKGTELHARAGHRCFLPYPDQMMVFGGYAAEAGNLPSCLEGGPIVVFNITSGEWIKSYDPATYGPYGVHENVRAVIGGDASGGATVTAPTPSGWATPELGRVFADRYDSSKIKTYWPYQTSTTSGHAEIPADQASSSKRVIIPAVVVPIVVLAGMAVVVWGFCLRRHRSRVSSSEDSDEAAMRIRSWVRGQATGKSLTMTSSGAVSPEPEMTSASPMSPMTLSPSTHHEMADTQVAELADTSPPVELHDTGLTPLEVIQKHTGFKPNRLQSPSAPSHSSLSCPGDNNSFVSQSSGAAHVDSPLLGCSPLLDLKSATDPRRSGALPSMTEEPPQGSATRYNEGQSSTTPVKKSVFRENVGDDGRDVEV</sequence>
<keyword evidence="2" id="KW-0677">Repeat</keyword>
<feature type="region of interest" description="Disordered" evidence="3">
    <location>
        <begin position="571"/>
        <end position="601"/>
    </location>
</feature>
<dbReference type="Gene3D" id="2.120.10.80">
    <property type="entry name" value="Kelch-type beta propeller"/>
    <property type="match status" value="1"/>
</dbReference>
<keyword evidence="4" id="KW-1133">Transmembrane helix</keyword>
<dbReference type="STRING" id="2004952.A0A2C5ZGV1"/>
<evidence type="ECO:0000256" key="1">
    <source>
        <dbReference type="ARBA" id="ARBA00022441"/>
    </source>
</evidence>
<evidence type="ECO:0000313" key="6">
    <source>
        <dbReference type="EMBL" id="PHH78654.1"/>
    </source>
</evidence>
<feature type="region of interest" description="Disordered" evidence="3">
    <location>
        <begin position="641"/>
        <end position="662"/>
    </location>
</feature>
<evidence type="ECO:0000256" key="3">
    <source>
        <dbReference type="SAM" id="MobiDB-lite"/>
    </source>
</evidence>
<evidence type="ECO:0000313" key="7">
    <source>
        <dbReference type="Proteomes" id="UP000226431"/>
    </source>
</evidence>
<keyword evidence="4" id="KW-0812">Transmembrane</keyword>
<evidence type="ECO:0000256" key="5">
    <source>
        <dbReference type="SAM" id="SignalP"/>
    </source>
</evidence>
<protein>
    <recommendedName>
        <fullName evidence="8">Galactose oxidase-like Early set domain-containing protein</fullName>
    </recommendedName>
</protein>
<dbReference type="OrthoDB" id="10251809at2759"/>
<comment type="caution">
    <text evidence="6">The sequence shown here is derived from an EMBL/GenBank/DDBJ whole genome shotgun (WGS) entry which is preliminary data.</text>
</comment>
<dbReference type="InterPro" id="IPR015915">
    <property type="entry name" value="Kelch-typ_b-propeller"/>
</dbReference>
<evidence type="ECO:0000256" key="4">
    <source>
        <dbReference type="SAM" id="Phobius"/>
    </source>
</evidence>
<keyword evidence="1" id="KW-0880">Kelch repeat</keyword>
<name>A0A2C5ZGV1_9HYPO</name>
<keyword evidence="5" id="KW-0732">Signal</keyword>
<dbReference type="SUPFAM" id="SSF50965">
    <property type="entry name" value="Galactose oxidase, central domain"/>
    <property type="match status" value="1"/>
</dbReference>
<reference evidence="6 7" key="1">
    <citation type="submission" date="2017-06" db="EMBL/GenBank/DDBJ databases">
        <title>Ant-infecting Ophiocordyceps genomes reveal a high diversity of potential behavioral manipulation genes and a possible major role for enterotoxins.</title>
        <authorList>
            <person name="De Bekker C."/>
            <person name="Evans H.C."/>
            <person name="Brachmann A."/>
            <person name="Hughes D.P."/>
        </authorList>
    </citation>
    <scope>NUCLEOTIDE SEQUENCE [LARGE SCALE GENOMIC DNA]</scope>
    <source>
        <strain evidence="6 7">Map16</strain>
    </source>
</reference>
<feature type="chain" id="PRO_5012360994" description="Galactose oxidase-like Early set domain-containing protein" evidence="5">
    <location>
        <begin position="20"/>
        <end position="743"/>
    </location>
</feature>
<dbReference type="InterPro" id="IPR011043">
    <property type="entry name" value="Gal_Oxase/kelch_b-propeller"/>
</dbReference>
<keyword evidence="7" id="KW-1185">Reference proteome</keyword>
<feature type="compositionally biased region" description="Low complexity" evidence="3">
    <location>
        <begin position="647"/>
        <end position="659"/>
    </location>
</feature>
<gene>
    <name evidence="6" type="ORF">CDD80_6546</name>
</gene>
<feature type="compositionally biased region" description="Polar residues" evidence="3">
    <location>
        <begin position="571"/>
        <end position="580"/>
    </location>
</feature>
<feature type="region of interest" description="Disordered" evidence="3">
    <location>
        <begin position="690"/>
        <end position="743"/>
    </location>
</feature>